<dbReference type="Pfam" id="PF03635">
    <property type="entry name" value="Vps35"/>
    <property type="match status" value="1"/>
</dbReference>
<dbReference type="AlphaFoldDB" id="G8Y998"/>
<dbReference type="GO" id="GO:0006886">
    <property type="term" value="P:intracellular protein transport"/>
    <property type="evidence" value="ECO:0007669"/>
    <property type="project" value="TreeGrafter"/>
</dbReference>
<sequence length="876" mass="101715">MVISTSEQTSILQSCISSIKNESNLMQQSLQEGNLLQALKHCSNFLNELRTSQLTPKQYYEMYIMVFDALEVLSSHLLASYKSKSRKIGGEPTPFLADLYELVQYSGNIIPRLYMMIVIGTAYMATKDAPSKEIMKDMIEMCRGVQHPIRGLFLRYYLSQRTKDLLPLDNENDFAETVNFLVSDFIEMNKLWVRLQHQGHSTEREIRSRERKELKILVGSNLVRLSQIIDDYKGDKDFVAVDYYKEKIFPVITEQIISCKDLLAQSYLVDVLIQIFPDDFHFSTLEDLLNNVFLKLHPSLKKSELVSTLIERFITYHKYESELTDGVDKLKLEESANQTKKQYSKLFDLFWDFYTKLHASNVNLSSEEHSTILQSYIKLILTFEDDSYSDLDKIYQFSSEHFVSKTTSDEEQKLWLDLLVSPVKHFKQIKVLLKLPFFHNLYSDFAHEDLQKKISLQILDKVLEMGNDDQEVEYYSSTEDIDVLFKYLLVLIQGSGSKLNSGKDLGVVQSLKLNDGEVVVSQEFLTTQENIAKAIHLVHNDDVFNNIANLFYLRKKYLNKNHENIIYTYPALISKILDQLRLAGLAWLRHSRREPNNEDLLITSNFKNLSVIIDELYQHHQQFNSELVLNLYLNAATVADQLKQESIAYELYTRCFIVYEENLILSSSRSSSRHPYASLGGSLSYNSIIQIASKLANSRYFSKENYDSLITKLTLYGSKLLKRHEQCRSVYYCAHLWWWCDLLTDDSSPTVDGDAANGSGLYKDSKRVLECMQKSLRVADSCIDPYLSLKLFVEILNRCLIFSIYGNSLINSRYISGLIELIKTNLENLNDENSGKKDANDPERLLLEQIQTYFQRTLDYIDFQRRYEDRFQDIVI</sequence>
<dbReference type="PANTHER" id="PTHR11099:SF0">
    <property type="entry name" value="VACUOLAR PROTEIN SORTING-ASSOCIATED PROTEIN 35"/>
    <property type="match status" value="1"/>
</dbReference>
<dbReference type="STRING" id="559304.G8Y998"/>
<dbReference type="GO" id="GO:0042147">
    <property type="term" value="P:retrograde transport, endosome to Golgi"/>
    <property type="evidence" value="ECO:0007669"/>
    <property type="project" value="InterPro"/>
</dbReference>
<comment type="similarity">
    <text evidence="2 6">Belongs to the VPS35 family.</text>
</comment>
<dbReference type="GO" id="GO:0030906">
    <property type="term" value="C:retromer, cargo-selective complex"/>
    <property type="evidence" value="ECO:0007669"/>
    <property type="project" value="InterPro"/>
</dbReference>
<evidence type="ECO:0000256" key="1">
    <source>
        <dbReference type="ARBA" id="ARBA00004170"/>
    </source>
</evidence>
<dbReference type="HOGENOM" id="CLU_005836_0_0_1"/>
<dbReference type="PIRSF" id="PIRSF009375">
    <property type="entry name" value="Retromer_Vps35"/>
    <property type="match status" value="1"/>
</dbReference>
<evidence type="ECO:0000313" key="8">
    <source>
        <dbReference type="EMBL" id="CCE85043.1"/>
    </source>
</evidence>
<evidence type="ECO:0000256" key="3">
    <source>
        <dbReference type="ARBA" id="ARBA00022448"/>
    </source>
</evidence>
<evidence type="ECO:0000256" key="2">
    <source>
        <dbReference type="ARBA" id="ARBA00006536"/>
    </source>
</evidence>
<reference evidence="7" key="1">
    <citation type="submission" date="2011-10" db="EMBL/GenBank/DDBJ databases">
        <authorList>
            <person name="Genoscope - CEA"/>
        </authorList>
    </citation>
    <scope>NUCLEOTIDE SEQUENCE</scope>
</reference>
<dbReference type="InterPro" id="IPR005378">
    <property type="entry name" value="Vps35"/>
</dbReference>
<evidence type="ECO:0000256" key="6">
    <source>
        <dbReference type="PIRNR" id="PIRNR009375"/>
    </source>
</evidence>
<dbReference type="PANTHER" id="PTHR11099">
    <property type="entry name" value="VACUOLAR SORTING PROTEIN 35"/>
    <property type="match status" value="1"/>
</dbReference>
<dbReference type="EMBL" id="FO082049">
    <property type="protein sequence ID" value="CCE84012.1"/>
    <property type="molecule type" value="Genomic_DNA"/>
</dbReference>
<evidence type="ECO:0000313" key="9">
    <source>
        <dbReference type="Proteomes" id="UP000005222"/>
    </source>
</evidence>
<dbReference type="Proteomes" id="UP000005222">
    <property type="component" value="Chromosome K"/>
</dbReference>
<keyword evidence="5" id="KW-0472">Membrane</keyword>
<gene>
    <name evidence="7" type="primary">Piso0_004612</name>
    <name evidence="7" type="ORF">GNLVRS01_PISO0K20712g</name>
    <name evidence="8" type="ORF">GNLVRS01_PISO0L20713g</name>
</gene>
<dbReference type="OrthoDB" id="10258141at2759"/>
<organism evidence="7 9">
    <name type="scientific">Pichia sorbitophila (strain ATCC MYA-4447 / BCRC 22081 / CBS 7064 / NBRC 10061 / NRRL Y-12695)</name>
    <name type="common">Hybrid yeast</name>
    <dbReference type="NCBI Taxonomy" id="559304"/>
    <lineage>
        <taxon>Eukaryota</taxon>
        <taxon>Fungi</taxon>
        <taxon>Dikarya</taxon>
        <taxon>Ascomycota</taxon>
        <taxon>Saccharomycotina</taxon>
        <taxon>Pichiomycetes</taxon>
        <taxon>Debaryomycetaceae</taxon>
        <taxon>Millerozyma</taxon>
    </lineage>
</organism>
<protein>
    <recommendedName>
        <fullName evidence="6">Vacuolar protein sorting-associated protein 35</fullName>
    </recommendedName>
</protein>
<proteinExistence type="inferred from homology"/>
<comment type="function">
    <text evidence="6">Plays a role in vesicular protein sorting.</text>
</comment>
<keyword evidence="9" id="KW-1185">Reference proteome</keyword>
<dbReference type="Proteomes" id="UP000005222">
    <property type="component" value="Chromosome L"/>
</dbReference>
<dbReference type="InterPro" id="IPR042491">
    <property type="entry name" value="Vps35_C"/>
</dbReference>
<dbReference type="EMBL" id="FO082048">
    <property type="protein sequence ID" value="CCE85043.1"/>
    <property type="molecule type" value="Genomic_DNA"/>
</dbReference>
<keyword evidence="3 6" id="KW-0813">Transport</keyword>
<reference evidence="9" key="2">
    <citation type="journal article" date="2012" name="G3 (Bethesda)">
        <title>Pichia sorbitophila, an interspecies yeast hybrid reveals early steps of genome resolution following polyploidization.</title>
        <authorList>
            <person name="Leh Louis V."/>
            <person name="Despons L."/>
            <person name="Friedrich A."/>
            <person name="Martin T."/>
            <person name="Durrens P."/>
            <person name="Casaregola S."/>
            <person name="Neuveglise C."/>
            <person name="Fairhead C."/>
            <person name="Marck C."/>
            <person name="Cruz J.A."/>
            <person name="Straub M.L."/>
            <person name="Kugler V."/>
            <person name="Sacerdot C."/>
            <person name="Uzunov Z."/>
            <person name="Thierry A."/>
            <person name="Weiss S."/>
            <person name="Bleykasten C."/>
            <person name="De Montigny J."/>
            <person name="Jacques N."/>
            <person name="Jung P."/>
            <person name="Lemaire M."/>
            <person name="Mallet S."/>
            <person name="Morel G."/>
            <person name="Richard G.F."/>
            <person name="Sarkar A."/>
            <person name="Savel G."/>
            <person name="Schacherer J."/>
            <person name="Seret M.L."/>
            <person name="Talla E."/>
            <person name="Samson G."/>
            <person name="Jubin C."/>
            <person name="Poulain J."/>
            <person name="Vacherie B."/>
            <person name="Barbe V."/>
            <person name="Pelletier E."/>
            <person name="Sherman D.J."/>
            <person name="Westhof E."/>
            <person name="Weissenbach J."/>
            <person name="Baret P.V."/>
            <person name="Wincker P."/>
            <person name="Gaillardin C."/>
            <person name="Dujon B."/>
            <person name="Souciet J.L."/>
        </authorList>
    </citation>
    <scope>NUCLEOTIDE SEQUENCE [LARGE SCALE GENOMIC DNA]</scope>
    <source>
        <strain evidence="9">ATCC MYA-4447 / BCRC 22081 / CBS 7064 / NBRC 10061 / NRRL Y-12695</strain>
    </source>
</reference>
<dbReference type="GO" id="GO:0005770">
    <property type="term" value="C:late endosome"/>
    <property type="evidence" value="ECO:0007669"/>
    <property type="project" value="TreeGrafter"/>
</dbReference>
<dbReference type="FunCoup" id="G8Y998">
    <property type="interactions" value="2107"/>
</dbReference>
<accession>G8Y998</accession>
<comment type="subcellular location">
    <subcellularLocation>
        <location evidence="1">Membrane</location>
        <topology evidence="1">Peripheral membrane protein</topology>
    </subcellularLocation>
</comment>
<dbReference type="eggNOG" id="KOG1107">
    <property type="taxonomic scope" value="Eukaryota"/>
</dbReference>
<keyword evidence="4 6" id="KW-0653">Protein transport</keyword>
<name>G8Y998_PICSO</name>
<dbReference type="Gene3D" id="1.25.40.660">
    <property type="entry name" value="Vacuolar protein sorting-associated protein 35, helical subcomplex Vps35-C"/>
    <property type="match status" value="1"/>
</dbReference>
<evidence type="ECO:0000313" key="7">
    <source>
        <dbReference type="EMBL" id="CCE84012.1"/>
    </source>
</evidence>
<evidence type="ECO:0000256" key="4">
    <source>
        <dbReference type="ARBA" id="ARBA00022927"/>
    </source>
</evidence>
<evidence type="ECO:0000256" key="5">
    <source>
        <dbReference type="ARBA" id="ARBA00023136"/>
    </source>
</evidence>
<dbReference type="GO" id="GO:0005829">
    <property type="term" value="C:cytosol"/>
    <property type="evidence" value="ECO:0007669"/>
    <property type="project" value="GOC"/>
</dbReference>
<dbReference type="InParanoid" id="G8Y998"/>